<reference evidence="1" key="1">
    <citation type="submission" date="2021-01" db="EMBL/GenBank/DDBJ databases">
        <title>Whole genome shotgun sequence of Virgisporangium ochraceum NBRC 16418.</title>
        <authorList>
            <person name="Komaki H."/>
            <person name="Tamura T."/>
        </authorList>
    </citation>
    <scope>NUCLEOTIDE SEQUENCE</scope>
    <source>
        <strain evidence="1">NBRC 16418</strain>
    </source>
</reference>
<sequence>MATLQISTGRADITPPIGSIMVGYGVDTPRLATGVHRPLQARCSVLWDDGFPNVIVTVDTLAFGHTLHQSIRDKVGALGVGTSDFVLCASHTHSGPALPEKLEPYIAYNATSAQRTRIAAVGTALADTVVQLVADTLNGDRTTCTLDYKVGTAGFAVNREAMGYLERDVPVLVARSAAGDPLAILFGYGCHPVAAGGQSMLDPDFPGAAAERIEASTDALAQFVLGPSGDQDPAGASGLPLVEALGAQLAGAVTTAAATPGRALAGPVLTGLSTVSLPLDITNTPANLAAVRSLYTIRQANAGLPGYYRRHATRMIQQIDARSFATTVPLPLQVWKLSGNPGLRIAFSGGEVVSGFGAYFRTLFGGSTRVWFATGGNETPCYIPSDEILNRTVSYAAGKDADYPGLAGGSMTVYAYLGHFRGKPTPASPDGVEQIYINALRAMLGTP</sequence>
<accession>A0A8J4EH39</accession>
<proteinExistence type="predicted"/>
<name>A0A8J4EH39_9ACTN</name>
<evidence type="ECO:0000313" key="2">
    <source>
        <dbReference type="Proteomes" id="UP000635606"/>
    </source>
</evidence>
<dbReference type="Proteomes" id="UP000635606">
    <property type="component" value="Unassembled WGS sequence"/>
</dbReference>
<protein>
    <recommendedName>
        <fullName evidence="3">Ceramidase</fullName>
    </recommendedName>
</protein>
<organism evidence="1 2">
    <name type="scientific">Virgisporangium ochraceum</name>
    <dbReference type="NCBI Taxonomy" id="65505"/>
    <lineage>
        <taxon>Bacteria</taxon>
        <taxon>Bacillati</taxon>
        <taxon>Actinomycetota</taxon>
        <taxon>Actinomycetes</taxon>
        <taxon>Micromonosporales</taxon>
        <taxon>Micromonosporaceae</taxon>
        <taxon>Virgisporangium</taxon>
    </lineage>
</organism>
<comment type="caution">
    <text evidence="1">The sequence shown here is derived from an EMBL/GenBank/DDBJ whole genome shotgun (WGS) entry which is preliminary data.</text>
</comment>
<evidence type="ECO:0008006" key="3">
    <source>
        <dbReference type="Google" id="ProtNLM"/>
    </source>
</evidence>
<dbReference type="EMBL" id="BOPH01000158">
    <property type="protein sequence ID" value="GIJ75430.1"/>
    <property type="molecule type" value="Genomic_DNA"/>
</dbReference>
<evidence type="ECO:0000313" key="1">
    <source>
        <dbReference type="EMBL" id="GIJ75430.1"/>
    </source>
</evidence>
<dbReference type="AlphaFoldDB" id="A0A8J4EH39"/>
<keyword evidence="2" id="KW-1185">Reference proteome</keyword>
<gene>
    <name evidence="1" type="ORF">Voc01_103470</name>
</gene>
<dbReference type="RefSeq" id="WP_203935192.1">
    <property type="nucleotide sequence ID" value="NZ_BOPH01000158.1"/>
</dbReference>